<dbReference type="Gene3D" id="1.20.58.200">
    <property type="entry name" value="Translin, domain 2"/>
    <property type="match status" value="1"/>
</dbReference>
<dbReference type="Gene3D" id="1.20.58.190">
    <property type="entry name" value="Translin, domain 1"/>
    <property type="match status" value="1"/>
</dbReference>
<evidence type="ECO:0000256" key="3">
    <source>
        <dbReference type="ARBA" id="ARBA00005902"/>
    </source>
</evidence>
<feature type="coiled-coil region" evidence="6">
    <location>
        <begin position="6"/>
        <end position="33"/>
    </location>
</feature>
<dbReference type="PANTHER" id="PTHR10741">
    <property type="entry name" value="TRANSLIN AND TRANSLIN ASSOCIATED PROTEIN X"/>
    <property type="match status" value="1"/>
</dbReference>
<evidence type="ECO:0000256" key="1">
    <source>
        <dbReference type="ARBA" id="ARBA00004123"/>
    </source>
</evidence>
<sequence length="280" mass="32108">MASVSNNNIRDAFEHFREELDEHNDRRERLIKASRDITNVSKRTIFLLHRLVQDANTNNSDEYISACKNAAKQGRDKLQQVNEIYTGLKEDLIDEERFWRYHRQVSPGLQEYIEALSFAHFLEHGTLITSREVQQTLMNADGQAGGCSMRLVCLKMADRVAIDMQFFPLTTSDYLLGISDLTGELMRYAISGFGRLGGRSRANEVCSFVRNCKADLERFTPYVWELNKKQMVTAQSLTKIEDAAYAVAIRTSEYDLSPDQLDQFVDNFLATYSEDKGRDS</sequence>
<reference evidence="7 8" key="1">
    <citation type="submission" date="2024-05" db="EMBL/GenBank/DDBJ databases">
        <title>A draft genome resource for the thread blight pathogen Marasmius tenuissimus strain MS-2.</title>
        <authorList>
            <person name="Yulfo-Soto G.E."/>
            <person name="Baruah I.K."/>
            <person name="Amoako-Attah I."/>
            <person name="Bukari Y."/>
            <person name="Meinhardt L.W."/>
            <person name="Bailey B.A."/>
            <person name="Cohen S.P."/>
        </authorList>
    </citation>
    <scope>NUCLEOTIDE SEQUENCE [LARGE SCALE GENOMIC DNA]</scope>
    <source>
        <strain evidence="7 8">MS-2</strain>
    </source>
</reference>
<keyword evidence="6" id="KW-0175">Coiled coil</keyword>
<dbReference type="InterPro" id="IPR016068">
    <property type="entry name" value="Translin_N"/>
</dbReference>
<comment type="caution">
    <text evidence="7">The sequence shown here is derived from an EMBL/GenBank/DDBJ whole genome shotgun (WGS) entry which is preliminary data.</text>
</comment>
<accession>A0ABR3AFN6</accession>
<protein>
    <recommendedName>
        <fullName evidence="9">Translin</fullName>
    </recommendedName>
</protein>
<evidence type="ECO:0000256" key="2">
    <source>
        <dbReference type="ARBA" id="ARBA00004496"/>
    </source>
</evidence>
<gene>
    <name evidence="7" type="ORF">AAF712_001120</name>
</gene>
<dbReference type="Pfam" id="PF01997">
    <property type="entry name" value="Translin"/>
    <property type="match status" value="1"/>
</dbReference>
<dbReference type="SUPFAM" id="SSF74784">
    <property type="entry name" value="Translin"/>
    <property type="match status" value="1"/>
</dbReference>
<keyword evidence="5" id="KW-0539">Nucleus</keyword>
<comment type="subcellular location">
    <subcellularLocation>
        <location evidence="2">Cytoplasm</location>
    </subcellularLocation>
    <subcellularLocation>
        <location evidence="1">Nucleus</location>
    </subcellularLocation>
</comment>
<evidence type="ECO:0000313" key="8">
    <source>
        <dbReference type="Proteomes" id="UP001437256"/>
    </source>
</evidence>
<dbReference type="InterPro" id="IPR002848">
    <property type="entry name" value="Translin_fam"/>
</dbReference>
<proteinExistence type="inferred from homology"/>
<evidence type="ECO:0000256" key="6">
    <source>
        <dbReference type="SAM" id="Coils"/>
    </source>
</evidence>
<dbReference type="EMBL" id="JBBXMP010000002">
    <property type="protein sequence ID" value="KAL0072196.1"/>
    <property type="molecule type" value="Genomic_DNA"/>
</dbReference>
<dbReference type="InterPro" id="IPR016069">
    <property type="entry name" value="Translin_C"/>
</dbReference>
<evidence type="ECO:0000256" key="5">
    <source>
        <dbReference type="ARBA" id="ARBA00023242"/>
    </source>
</evidence>
<organism evidence="7 8">
    <name type="scientific">Marasmius tenuissimus</name>
    <dbReference type="NCBI Taxonomy" id="585030"/>
    <lineage>
        <taxon>Eukaryota</taxon>
        <taxon>Fungi</taxon>
        <taxon>Dikarya</taxon>
        <taxon>Basidiomycota</taxon>
        <taxon>Agaricomycotina</taxon>
        <taxon>Agaricomycetes</taxon>
        <taxon>Agaricomycetidae</taxon>
        <taxon>Agaricales</taxon>
        <taxon>Marasmiineae</taxon>
        <taxon>Marasmiaceae</taxon>
        <taxon>Marasmius</taxon>
    </lineage>
</organism>
<evidence type="ECO:0000313" key="7">
    <source>
        <dbReference type="EMBL" id="KAL0072196.1"/>
    </source>
</evidence>
<keyword evidence="4" id="KW-0963">Cytoplasm</keyword>
<comment type="similarity">
    <text evidence="3">Belongs to the translin family.</text>
</comment>
<evidence type="ECO:0000256" key="4">
    <source>
        <dbReference type="ARBA" id="ARBA00022490"/>
    </source>
</evidence>
<keyword evidence="8" id="KW-1185">Reference proteome</keyword>
<dbReference type="Proteomes" id="UP001437256">
    <property type="component" value="Unassembled WGS sequence"/>
</dbReference>
<dbReference type="InterPro" id="IPR036081">
    <property type="entry name" value="Translin_sf"/>
</dbReference>
<evidence type="ECO:0008006" key="9">
    <source>
        <dbReference type="Google" id="ProtNLM"/>
    </source>
</evidence>
<name>A0ABR3AFN6_9AGAR</name>
<dbReference type="CDD" id="cd14820">
    <property type="entry name" value="TRAX"/>
    <property type="match status" value="1"/>
</dbReference>